<keyword evidence="2" id="KW-1185">Reference proteome</keyword>
<feature type="non-terminal residue" evidence="1">
    <location>
        <position position="1"/>
    </location>
</feature>
<proteinExistence type="predicted"/>
<accession>A0A183NQ92</accession>
<reference evidence="1 2" key="1">
    <citation type="submission" date="2018-11" db="EMBL/GenBank/DDBJ databases">
        <authorList>
            <consortium name="Pathogen Informatics"/>
        </authorList>
    </citation>
    <scope>NUCLEOTIDE SEQUENCE [LARGE SCALE GENOMIC DNA]</scope>
    <source>
        <strain>Denwood</strain>
        <strain evidence="2">Zambia</strain>
    </source>
</reference>
<gene>
    <name evidence="1" type="ORF">SMTD_LOCUS4278</name>
</gene>
<evidence type="ECO:0000313" key="2">
    <source>
        <dbReference type="Proteomes" id="UP000269396"/>
    </source>
</evidence>
<name>A0A183NQ92_9TREM</name>
<sequence length="114" mass="13169">ITVNDSCINEWIKLRYCNLCSGVIQPLICRHSCFSRLSTCFLLWTAFDKYWLSFIGRLNISLVIYIKVLFLCCLDADLQNACPIYLLNEVPVFIENYRQSVDEILTDSLCIGCL</sequence>
<evidence type="ECO:0000313" key="1">
    <source>
        <dbReference type="EMBL" id="VDP04884.1"/>
    </source>
</evidence>
<protein>
    <submittedName>
        <fullName evidence="1">Uncharacterized protein</fullName>
    </submittedName>
</protein>
<dbReference type="Proteomes" id="UP000269396">
    <property type="component" value="Unassembled WGS sequence"/>
</dbReference>
<organism evidence="1 2">
    <name type="scientific">Schistosoma mattheei</name>
    <dbReference type="NCBI Taxonomy" id="31246"/>
    <lineage>
        <taxon>Eukaryota</taxon>
        <taxon>Metazoa</taxon>
        <taxon>Spiralia</taxon>
        <taxon>Lophotrochozoa</taxon>
        <taxon>Platyhelminthes</taxon>
        <taxon>Trematoda</taxon>
        <taxon>Digenea</taxon>
        <taxon>Strigeidida</taxon>
        <taxon>Schistosomatoidea</taxon>
        <taxon>Schistosomatidae</taxon>
        <taxon>Schistosoma</taxon>
    </lineage>
</organism>
<dbReference type="AlphaFoldDB" id="A0A183NQ92"/>
<dbReference type="EMBL" id="UZAL01011207">
    <property type="protein sequence ID" value="VDP04884.1"/>
    <property type="molecule type" value="Genomic_DNA"/>
</dbReference>
<dbReference type="STRING" id="31246.A0A183NQ92"/>